<dbReference type="GO" id="GO:0009099">
    <property type="term" value="P:L-valine biosynthetic process"/>
    <property type="evidence" value="ECO:0007669"/>
    <property type="project" value="TreeGrafter"/>
</dbReference>
<reference evidence="3" key="1">
    <citation type="submission" date="2020-07" db="EMBL/GenBank/DDBJ databases">
        <authorList>
            <person name="Nieuwenhuis M."/>
            <person name="Van De Peppel L.J.J."/>
        </authorList>
    </citation>
    <scope>NUCLEOTIDE SEQUENCE</scope>
    <source>
        <strain evidence="3">AP01</strain>
        <tissue evidence="3">Mycelium</tissue>
    </source>
</reference>
<accession>A0A9P7G3Z0</accession>
<evidence type="ECO:0000259" key="2">
    <source>
        <dbReference type="Pfam" id="PF07991"/>
    </source>
</evidence>
<evidence type="ECO:0000256" key="1">
    <source>
        <dbReference type="SAM" id="MobiDB-lite"/>
    </source>
</evidence>
<dbReference type="GO" id="GO:0009097">
    <property type="term" value="P:isoleucine biosynthetic process"/>
    <property type="evidence" value="ECO:0007669"/>
    <property type="project" value="TreeGrafter"/>
</dbReference>
<comment type="caution">
    <text evidence="3">The sequence shown here is derived from an EMBL/GenBank/DDBJ whole genome shotgun (WGS) entry which is preliminary data.</text>
</comment>
<evidence type="ECO:0000313" key="4">
    <source>
        <dbReference type="Proteomes" id="UP000775547"/>
    </source>
</evidence>
<dbReference type="SUPFAM" id="SSF51735">
    <property type="entry name" value="NAD(P)-binding Rossmann-fold domains"/>
    <property type="match status" value="1"/>
</dbReference>
<reference evidence="3" key="2">
    <citation type="submission" date="2021-10" db="EMBL/GenBank/DDBJ databases">
        <title>Phylogenomics reveals ancestral predisposition of the termite-cultivated fungus Termitomyces towards a domesticated lifestyle.</title>
        <authorList>
            <person name="Auxier B."/>
            <person name="Grum-Grzhimaylo A."/>
            <person name="Cardenas M.E."/>
            <person name="Lodge J.D."/>
            <person name="Laessoe T."/>
            <person name="Pedersen O."/>
            <person name="Smith M.E."/>
            <person name="Kuyper T.W."/>
            <person name="Franco-Molano E.A."/>
            <person name="Baroni T.J."/>
            <person name="Aanen D.K."/>
        </authorList>
    </citation>
    <scope>NUCLEOTIDE SEQUENCE</scope>
    <source>
        <strain evidence="3">AP01</strain>
        <tissue evidence="3">Mycelium</tissue>
    </source>
</reference>
<sequence>MLNTSIRPSRRGSRSATPTSCVRCPPSPDLTSTSVSAIEELSSRRAEAENAEKTTIAGTINARDNGLNATLGVRKNSESWRQAQEQAGYVPEETRVPIEETTNKGTIIMNLLSDAVQSQTKTLYFSRGFSVEDAKIIPPKDVDVIPLARAIRFGVAVDDGYLYDTAFEKEVSSDLYLACSWEPSRVSSSHNTGSSVEGHMPSEAFNETVEEATPVAIFHHRAIRIRWLASHCGFFSN</sequence>
<gene>
    <name evidence="3" type="ORF">DXG03_009212</name>
</gene>
<feature type="region of interest" description="Disordered" evidence="1">
    <location>
        <begin position="1"/>
        <end position="32"/>
    </location>
</feature>
<dbReference type="OrthoDB" id="10255643at2759"/>
<dbReference type="PANTHER" id="PTHR21371">
    <property type="entry name" value="KETOL-ACID REDUCTOISOMERASE, MITOCHONDRIAL"/>
    <property type="match status" value="1"/>
</dbReference>
<dbReference type="GO" id="GO:0004455">
    <property type="term" value="F:ketol-acid reductoisomerase activity"/>
    <property type="evidence" value="ECO:0007669"/>
    <property type="project" value="TreeGrafter"/>
</dbReference>
<organism evidence="3 4">
    <name type="scientific">Asterophora parasitica</name>
    <dbReference type="NCBI Taxonomy" id="117018"/>
    <lineage>
        <taxon>Eukaryota</taxon>
        <taxon>Fungi</taxon>
        <taxon>Dikarya</taxon>
        <taxon>Basidiomycota</taxon>
        <taxon>Agaricomycotina</taxon>
        <taxon>Agaricomycetes</taxon>
        <taxon>Agaricomycetidae</taxon>
        <taxon>Agaricales</taxon>
        <taxon>Tricholomatineae</taxon>
        <taxon>Lyophyllaceae</taxon>
        <taxon>Asterophora</taxon>
    </lineage>
</organism>
<dbReference type="Gene3D" id="3.40.50.720">
    <property type="entry name" value="NAD(P)-binding Rossmann-like Domain"/>
    <property type="match status" value="1"/>
</dbReference>
<proteinExistence type="predicted"/>
<dbReference type="InterPro" id="IPR013116">
    <property type="entry name" value="KARI_N"/>
</dbReference>
<protein>
    <recommendedName>
        <fullName evidence="2">KARI N-terminal Rossmann domain-containing protein</fullName>
    </recommendedName>
</protein>
<feature type="domain" description="KARI N-terminal Rossmann" evidence="2">
    <location>
        <begin position="59"/>
        <end position="148"/>
    </location>
</feature>
<keyword evidence="4" id="KW-1185">Reference proteome</keyword>
<evidence type="ECO:0000313" key="3">
    <source>
        <dbReference type="EMBL" id="KAG5640327.1"/>
    </source>
</evidence>
<dbReference type="GO" id="GO:0005739">
    <property type="term" value="C:mitochondrion"/>
    <property type="evidence" value="ECO:0007669"/>
    <property type="project" value="TreeGrafter"/>
</dbReference>
<dbReference type="InterPro" id="IPR036291">
    <property type="entry name" value="NAD(P)-bd_dom_sf"/>
</dbReference>
<name>A0A9P7G3Z0_9AGAR</name>
<dbReference type="Pfam" id="PF07991">
    <property type="entry name" value="KARI_N"/>
    <property type="match status" value="1"/>
</dbReference>
<dbReference type="EMBL" id="JABCKV010000852">
    <property type="protein sequence ID" value="KAG5640327.1"/>
    <property type="molecule type" value="Genomic_DNA"/>
</dbReference>
<dbReference type="InterPro" id="IPR013023">
    <property type="entry name" value="KARI"/>
</dbReference>
<dbReference type="AlphaFoldDB" id="A0A9P7G3Z0"/>
<dbReference type="Proteomes" id="UP000775547">
    <property type="component" value="Unassembled WGS sequence"/>
</dbReference>
<dbReference type="PANTHER" id="PTHR21371:SF1">
    <property type="entry name" value="KETOL-ACID REDUCTOISOMERASE, MITOCHONDRIAL"/>
    <property type="match status" value="1"/>
</dbReference>